<dbReference type="EMBL" id="FO082872">
    <property type="protein sequence ID" value="CCF73277.1"/>
    <property type="molecule type" value="Genomic_DNA"/>
</dbReference>
<dbReference type="GeneID" id="24423901"/>
<gene>
    <name evidence="8" type="ORF">BMR1_02g00555</name>
</gene>
<dbReference type="PROSITE" id="PS00125">
    <property type="entry name" value="SER_THR_PHOSPHATASE"/>
    <property type="match status" value="1"/>
</dbReference>
<protein>
    <recommendedName>
        <fullName evidence="6">Serine/threonine-protein phosphatase</fullName>
        <ecNumber evidence="6">3.1.3.16</ecNumber>
    </recommendedName>
</protein>
<evidence type="ECO:0000256" key="2">
    <source>
        <dbReference type="ARBA" id="ARBA00008294"/>
    </source>
</evidence>
<evidence type="ECO:0000256" key="4">
    <source>
        <dbReference type="ARBA" id="ARBA00022837"/>
    </source>
</evidence>
<dbReference type="SMART" id="SM00054">
    <property type="entry name" value="EFh"/>
    <property type="match status" value="5"/>
</dbReference>
<comment type="catalytic activity">
    <reaction evidence="6">
        <text>O-phospho-L-threonyl-[protein] + H2O = L-threonyl-[protein] + phosphate</text>
        <dbReference type="Rhea" id="RHEA:47004"/>
        <dbReference type="Rhea" id="RHEA-COMP:11060"/>
        <dbReference type="Rhea" id="RHEA-COMP:11605"/>
        <dbReference type="ChEBI" id="CHEBI:15377"/>
        <dbReference type="ChEBI" id="CHEBI:30013"/>
        <dbReference type="ChEBI" id="CHEBI:43474"/>
        <dbReference type="ChEBI" id="CHEBI:61977"/>
        <dbReference type="EC" id="3.1.3.16"/>
    </reaction>
</comment>
<evidence type="ECO:0000313" key="9">
    <source>
        <dbReference type="Proteomes" id="UP000002899"/>
    </source>
</evidence>
<dbReference type="EC" id="3.1.3.16" evidence="6"/>
<dbReference type="OMA" id="EWKNECF"/>
<dbReference type="InterPro" id="IPR004843">
    <property type="entry name" value="Calcineurin-like_PHP"/>
</dbReference>
<evidence type="ECO:0000256" key="5">
    <source>
        <dbReference type="ARBA" id="ARBA00023211"/>
    </source>
</evidence>
<comment type="cofactor">
    <cofactor evidence="1">
        <name>Mn(2+)</name>
        <dbReference type="ChEBI" id="CHEBI:29035"/>
    </cofactor>
</comment>
<evidence type="ECO:0000313" key="8">
    <source>
        <dbReference type="EMBL" id="CCF73277.1"/>
    </source>
</evidence>
<keyword evidence="4" id="KW-0106">Calcium</keyword>
<reference evidence="8 9" key="1">
    <citation type="journal article" date="2012" name="Nucleic Acids Res.">
        <title>Sequencing of the smallest Apicomplexan genome from the human pathogen Babesia microti.</title>
        <authorList>
            <person name="Cornillot E."/>
            <person name="Hadj-Kaddour K."/>
            <person name="Dassouli A."/>
            <person name="Noel B."/>
            <person name="Ranwez V."/>
            <person name="Vacherie B."/>
            <person name="Augagneur Y."/>
            <person name="Bres V."/>
            <person name="Duclos A."/>
            <person name="Randazzo S."/>
            <person name="Carcy B."/>
            <person name="Debierre-Grockiego F."/>
            <person name="Delbecq S."/>
            <person name="Moubri-Menage K."/>
            <person name="Shams-Eldin H."/>
            <person name="Usmani-Brown S."/>
            <person name="Bringaud F."/>
            <person name="Wincker P."/>
            <person name="Vivares C.P."/>
            <person name="Schwarz R.T."/>
            <person name="Schetters T.P."/>
            <person name="Krause P.J."/>
            <person name="Gorenflot A."/>
            <person name="Berry V."/>
            <person name="Barbe V."/>
            <person name="Ben Mamoun C."/>
        </authorList>
    </citation>
    <scope>NUCLEOTIDE SEQUENCE [LARGE SCALE GENOMIC DNA]</scope>
    <source>
        <strain evidence="8 9">RI</strain>
    </source>
</reference>
<dbReference type="Pfam" id="PF00149">
    <property type="entry name" value="Metallophos"/>
    <property type="match status" value="1"/>
</dbReference>
<feature type="domain" description="EF-hand" evidence="7">
    <location>
        <begin position="638"/>
        <end position="673"/>
    </location>
</feature>
<keyword evidence="9" id="KW-1185">Reference proteome</keyword>
<evidence type="ECO:0000256" key="1">
    <source>
        <dbReference type="ARBA" id="ARBA00001936"/>
    </source>
</evidence>
<dbReference type="InterPro" id="IPR002048">
    <property type="entry name" value="EF_hand_dom"/>
</dbReference>
<evidence type="ECO:0000256" key="6">
    <source>
        <dbReference type="RuleBase" id="RU004273"/>
    </source>
</evidence>
<dbReference type="InterPro" id="IPR018247">
    <property type="entry name" value="EF_Hand_1_Ca_BS"/>
</dbReference>
<organism evidence="8 9">
    <name type="scientific">Babesia microti (strain RI)</name>
    <dbReference type="NCBI Taxonomy" id="1133968"/>
    <lineage>
        <taxon>Eukaryota</taxon>
        <taxon>Sar</taxon>
        <taxon>Alveolata</taxon>
        <taxon>Apicomplexa</taxon>
        <taxon>Aconoidasida</taxon>
        <taxon>Piroplasmida</taxon>
        <taxon>Babesiidae</taxon>
        <taxon>Babesia</taxon>
    </lineage>
</organism>
<dbReference type="KEGG" id="bmic:BMR1_02g00555"/>
<comment type="similarity">
    <text evidence="2 6">Belongs to the PPP phosphatase family.</text>
</comment>
<dbReference type="Gene3D" id="3.60.21.10">
    <property type="match status" value="1"/>
</dbReference>
<dbReference type="InterPro" id="IPR011992">
    <property type="entry name" value="EF-hand-dom_pair"/>
</dbReference>
<dbReference type="SUPFAM" id="SSF47473">
    <property type="entry name" value="EF-hand"/>
    <property type="match status" value="2"/>
</dbReference>
<accession>I7J5W7</accession>
<dbReference type="SUPFAM" id="SSF74924">
    <property type="entry name" value="Cap-Gly domain"/>
    <property type="match status" value="1"/>
</dbReference>
<dbReference type="SMART" id="SM00156">
    <property type="entry name" value="PP2Ac"/>
    <property type="match status" value="1"/>
</dbReference>
<evidence type="ECO:0000259" key="7">
    <source>
        <dbReference type="PROSITE" id="PS50222"/>
    </source>
</evidence>
<proteinExistence type="inferred from homology"/>
<dbReference type="GO" id="GO:0004722">
    <property type="term" value="F:protein serine/threonine phosphatase activity"/>
    <property type="evidence" value="ECO:0007669"/>
    <property type="project" value="UniProtKB-EC"/>
</dbReference>
<dbReference type="PRINTS" id="PR00114">
    <property type="entry name" value="STPHPHTASE"/>
</dbReference>
<dbReference type="OrthoDB" id="445564at2759"/>
<feature type="domain" description="EF-hand" evidence="7">
    <location>
        <begin position="820"/>
        <end position="855"/>
    </location>
</feature>
<reference evidence="8 9" key="2">
    <citation type="journal article" date="2013" name="PLoS ONE">
        <title>Whole genome mapping and re-organization of the nuclear and mitochondrial genomes of Babesia microti isolates.</title>
        <authorList>
            <person name="Cornillot E."/>
            <person name="Dassouli A."/>
            <person name="Garg A."/>
            <person name="Pachikara N."/>
            <person name="Randazzo S."/>
            <person name="Depoix D."/>
            <person name="Carcy B."/>
            <person name="Delbecq S."/>
            <person name="Frutos R."/>
            <person name="Silva J.C."/>
            <person name="Sutton R."/>
            <person name="Krause P.J."/>
            <person name="Mamoun C.B."/>
        </authorList>
    </citation>
    <scope>NUCLEOTIDE SEQUENCE [LARGE SCALE GENOMIC DNA]</scope>
    <source>
        <strain evidence="8 9">RI</strain>
    </source>
</reference>
<dbReference type="InterPro" id="IPR051134">
    <property type="entry name" value="PPP_phosphatase"/>
</dbReference>
<dbReference type="PANTHER" id="PTHR45668:SF5">
    <property type="entry name" value="SERINE_THREONINE-PROTEIN PHOSPHATASE 5"/>
    <property type="match status" value="1"/>
</dbReference>
<dbReference type="SUPFAM" id="SSF56300">
    <property type="entry name" value="Metallo-dependent phosphatases"/>
    <property type="match status" value="1"/>
</dbReference>
<dbReference type="InterPro" id="IPR036859">
    <property type="entry name" value="CAP-Gly_dom_sf"/>
</dbReference>
<dbReference type="PROSITE" id="PS50222">
    <property type="entry name" value="EF_HAND_2"/>
    <property type="match status" value="2"/>
</dbReference>
<sequence length="957" mass="109676">MEVKLNDVVMVYGYRGIVKHISPEKPTIIGIELYKLTSGNLYGIYDEKCLLQCKPYSTVYCPPTSIMKYTNEDAAAILIQRFIRGFITRIFCLKLVTFYFMNELENYHEQCTLKNYKEIAIPFIHDIRRRIGSDTFNGISLDTDKSVSPIDLNTNQDFNIMDLNIPLQEDSIPYGYNGPRLGNKVTMKFALELLDCYLRGVMLELPIEYAQKILFDTAQLMEKLYEGSLVRLSVSNNECSKLIIVGDTHGQLQDVLWIFYKLGPPSAKNVYLFNGDIADRGPYSSNIFLLLFAFKLACPESVHINRGNHESEDMNEMYGFAKEVRSKYDGNIYRLFQNIFWLLPLATVIENRVIVLHGGLFRYPGVTLEHINNVNRKRTCPATPDTFGDSIIFDILWSDPAPEIGIGRNSRGIDCITFGPDVTKEFLNTNNLEICIRSHQVPSNLKGFEANHDGTCFTLFSASNYRGITQNYGAVFIFGPNMSFEAEEFMAPSLETIHKQTSNTHNITERILSTAKAKEIERISPSNPNITQECVRDIIKKISEYVCIHKHHLWEYFYTNVQGIFITPKMWREALESVTDIKLPWIFGTRLLKAIDENGLIDYNKILRRFVIGFYPKAKLHSNLQRECLSQVFETILRSDLSLKETLLVFDRNLDGAVSYSELDEIIRKFNFGLSNPQVKILMRTILSSCIQEGCRGDADVAEFLGKLKVIYSKSINYNVEEEWMIKALPEIGRALLSDKVETAERYYNPCDLKTAINKAISNSIDITRRRSSAIRAVALCQKFQDFDEIESGFLSYDSFVSAIMRLDLSGVEKEVGFKVTEKHILKIAKMIDVSNSNKINYLEFLQAFYVVDRSKYAVADELWSHICSCLYKHHCSIRHALHSYDFKRSGKVHTIEFKETLHSLNSILGDNDALFTHEQIDLLVDCIDTDSEGLIDYNDFLDSFQPTYKVDETNVD</sequence>
<dbReference type="PANTHER" id="PTHR45668">
    <property type="entry name" value="SERINE/THREONINE-PROTEIN PHOSPHATASE 5-RELATED"/>
    <property type="match status" value="1"/>
</dbReference>
<dbReference type="AlphaFoldDB" id="I7J5W7"/>
<dbReference type="InterPro" id="IPR029052">
    <property type="entry name" value="Metallo-depent_PP-like"/>
</dbReference>
<name>I7J5W7_BABMR</name>
<keyword evidence="3" id="KW-0479">Metal-binding</keyword>
<keyword evidence="5" id="KW-0464">Manganese</keyword>
<reference evidence="8 9" key="3">
    <citation type="journal article" date="2016" name="Sci. Rep.">
        <title>Genome-wide diversity and gene expression profiling of Babesia microti isolates identify polymorphic genes that mediate host-pathogen interactions.</title>
        <authorList>
            <person name="Silva J.C."/>
            <person name="Cornillot E."/>
            <person name="McCracken C."/>
            <person name="Usmani-Brown S."/>
            <person name="Dwivedi A."/>
            <person name="Ifeonu O.O."/>
            <person name="Crabtree J."/>
            <person name="Gotia H.T."/>
            <person name="Virji A.Z."/>
            <person name="Reynes C."/>
            <person name="Colinge J."/>
            <person name="Kumar V."/>
            <person name="Lawres L."/>
            <person name="Pazzi J.E."/>
            <person name="Pablo J.V."/>
            <person name="Hung C."/>
            <person name="Brancato J."/>
            <person name="Kumari P."/>
            <person name="Orvis J."/>
            <person name="Tretina K."/>
            <person name="Chibucos M."/>
            <person name="Ott S."/>
            <person name="Sadzewicz L."/>
            <person name="Sengamalay N."/>
            <person name="Shetty A.C."/>
            <person name="Su Q."/>
            <person name="Tallon L."/>
            <person name="Fraser C.M."/>
            <person name="Frutos R."/>
            <person name="Molina D.M."/>
            <person name="Krause P.J."/>
            <person name="Ben Mamoun C."/>
        </authorList>
    </citation>
    <scope>NUCLEOTIDE SEQUENCE [LARGE SCALE GENOMIC DNA]</scope>
    <source>
        <strain evidence="8 9">RI</strain>
    </source>
</reference>
<dbReference type="VEuPathDB" id="PiroplasmaDB:BMR1_02g00555"/>
<dbReference type="Proteomes" id="UP000002899">
    <property type="component" value="Chromosome II"/>
</dbReference>
<evidence type="ECO:0000256" key="3">
    <source>
        <dbReference type="ARBA" id="ARBA00022723"/>
    </source>
</evidence>
<keyword evidence="6 8" id="KW-0378">Hydrolase</keyword>
<dbReference type="Pfam" id="PF13499">
    <property type="entry name" value="EF-hand_7"/>
    <property type="match status" value="2"/>
</dbReference>
<dbReference type="InterPro" id="IPR006186">
    <property type="entry name" value="Ser/Thr-sp_prot-phosphatase"/>
</dbReference>
<dbReference type="PROSITE" id="PS00018">
    <property type="entry name" value="EF_HAND_1"/>
    <property type="match status" value="2"/>
</dbReference>
<dbReference type="RefSeq" id="XP_012647886.1">
    <property type="nucleotide sequence ID" value="XM_012792432.1"/>
</dbReference>
<dbReference type="Gene3D" id="1.10.238.10">
    <property type="entry name" value="EF-hand"/>
    <property type="match status" value="3"/>
</dbReference>
<dbReference type="GO" id="GO:0005509">
    <property type="term" value="F:calcium ion binding"/>
    <property type="evidence" value="ECO:0007669"/>
    <property type="project" value="InterPro"/>
</dbReference>